<organism evidence="5 6">
    <name type="scientific">Phytophthora cactorum</name>
    <dbReference type="NCBI Taxonomy" id="29920"/>
    <lineage>
        <taxon>Eukaryota</taxon>
        <taxon>Sar</taxon>
        <taxon>Stramenopiles</taxon>
        <taxon>Oomycota</taxon>
        <taxon>Peronosporomycetes</taxon>
        <taxon>Peronosporales</taxon>
        <taxon>Peronosporaceae</taxon>
        <taxon>Phytophthora</taxon>
    </lineage>
</organism>
<feature type="compositionally biased region" description="Polar residues" evidence="1">
    <location>
        <begin position="74"/>
        <end position="93"/>
    </location>
</feature>
<feature type="region of interest" description="Disordered" evidence="1">
    <location>
        <begin position="55"/>
        <end position="93"/>
    </location>
</feature>
<proteinExistence type="predicted"/>
<dbReference type="Proteomes" id="UP000736787">
    <property type="component" value="Unassembled WGS sequence"/>
</dbReference>
<protein>
    <submittedName>
        <fullName evidence="5">Uncharacterized protein</fullName>
    </submittedName>
</protein>
<dbReference type="Proteomes" id="UP000735874">
    <property type="component" value="Unassembled WGS sequence"/>
</dbReference>
<evidence type="ECO:0000313" key="2">
    <source>
        <dbReference type="EMBL" id="KAG2854507.1"/>
    </source>
</evidence>
<reference evidence="5" key="1">
    <citation type="submission" date="2018-10" db="EMBL/GenBank/DDBJ databases">
        <title>Effector identification in a new, highly contiguous assembly of the strawberry crown rot pathogen Phytophthora cactorum.</title>
        <authorList>
            <person name="Armitage A.D."/>
            <person name="Nellist C.F."/>
            <person name="Bates H."/>
            <person name="Vickerstaff R.J."/>
            <person name="Harrison R.J."/>
        </authorList>
    </citation>
    <scope>NUCLEOTIDE SEQUENCE</scope>
    <source>
        <strain evidence="2">15-7</strain>
        <strain evidence="3">4032</strain>
        <strain evidence="4">4040</strain>
        <strain evidence="5">P415</strain>
    </source>
</reference>
<feature type="region of interest" description="Disordered" evidence="1">
    <location>
        <begin position="1"/>
        <end position="37"/>
    </location>
</feature>
<gene>
    <name evidence="2" type="ORF">PC113_g13236</name>
    <name evidence="3" type="ORF">PC115_g12171</name>
    <name evidence="4" type="ORF">PC117_g13814</name>
    <name evidence="5" type="ORF">PC118_g8806</name>
</gene>
<feature type="compositionally biased region" description="Basic and acidic residues" evidence="1">
    <location>
        <begin position="1"/>
        <end position="15"/>
    </location>
</feature>
<dbReference type="EMBL" id="RCMG01000422">
    <property type="protein sequence ID" value="KAG2854507.1"/>
    <property type="molecule type" value="Genomic_DNA"/>
</dbReference>
<comment type="caution">
    <text evidence="5">The sequence shown here is derived from an EMBL/GenBank/DDBJ whole genome shotgun (WGS) entry which is preliminary data.</text>
</comment>
<dbReference type="Proteomes" id="UP000697107">
    <property type="component" value="Unassembled WGS sequence"/>
</dbReference>
<dbReference type="EMBL" id="RCML01000230">
    <property type="protein sequence ID" value="KAG2984570.1"/>
    <property type="molecule type" value="Genomic_DNA"/>
</dbReference>
<dbReference type="AlphaFoldDB" id="A0A8T1G1M0"/>
<dbReference type="EMBL" id="RCMI01000399">
    <property type="protein sequence ID" value="KAG2912983.1"/>
    <property type="molecule type" value="Genomic_DNA"/>
</dbReference>
<dbReference type="EMBL" id="RCMK01000414">
    <property type="protein sequence ID" value="KAG2930094.1"/>
    <property type="molecule type" value="Genomic_DNA"/>
</dbReference>
<evidence type="ECO:0000313" key="4">
    <source>
        <dbReference type="EMBL" id="KAG2930094.1"/>
    </source>
</evidence>
<evidence type="ECO:0000313" key="5">
    <source>
        <dbReference type="EMBL" id="KAG2984570.1"/>
    </source>
</evidence>
<dbReference type="Proteomes" id="UP000774804">
    <property type="component" value="Unassembled WGS sequence"/>
</dbReference>
<evidence type="ECO:0000313" key="6">
    <source>
        <dbReference type="Proteomes" id="UP000697107"/>
    </source>
</evidence>
<evidence type="ECO:0000313" key="3">
    <source>
        <dbReference type="EMBL" id="KAG2912983.1"/>
    </source>
</evidence>
<accession>A0A8T1G1M0</accession>
<evidence type="ECO:0000256" key="1">
    <source>
        <dbReference type="SAM" id="MobiDB-lite"/>
    </source>
</evidence>
<name>A0A8T1G1M0_9STRA</name>
<sequence>MEKEDVCEGRDEWESGRLQSTGRCAVEDRTQTSNAGLGPVFRLKLAFGWRSRCRPRRQPGLESAQGSRDHRQPLNATSPKTKTQKRGTQFFTM</sequence>